<dbReference type="AlphaFoldDB" id="A0A318YI96"/>
<organism evidence="2 3">
    <name type="scientific">Aspergillus neoniger (strain CBS 115656)</name>
    <dbReference type="NCBI Taxonomy" id="1448310"/>
    <lineage>
        <taxon>Eukaryota</taxon>
        <taxon>Fungi</taxon>
        <taxon>Dikarya</taxon>
        <taxon>Ascomycota</taxon>
        <taxon>Pezizomycotina</taxon>
        <taxon>Eurotiomycetes</taxon>
        <taxon>Eurotiomycetidae</taxon>
        <taxon>Eurotiales</taxon>
        <taxon>Aspergillaceae</taxon>
        <taxon>Aspergillus</taxon>
        <taxon>Aspergillus subgen. Circumdati</taxon>
    </lineage>
</organism>
<sequence>MGLCMSLMGRNRRRYPSMGMGGGYGYPPPRPHYGGGGGMPMHSYGRPHGPPGGGFGGRRGGGFGPPGGRGGFGGGGRGRWAGMVLRDTRIYERGSLAGAHWSLELAVWVLNVMDVSKLFRHASCER</sequence>
<keyword evidence="3" id="KW-1185">Reference proteome</keyword>
<protein>
    <submittedName>
        <fullName evidence="2">Uncharacterized protein</fullName>
    </submittedName>
</protein>
<dbReference type="Proteomes" id="UP000247647">
    <property type="component" value="Unassembled WGS sequence"/>
</dbReference>
<reference evidence="2" key="1">
    <citation type="submission" date="2016-12" db="EMBL/GenBank/DDBJ databases">
        <title>The genomes of Aspergillus section Nigri reveals drivers in fungal speciation.</title>
        <authorList>
            <consortium name="DOE Joint Genome Institute"/>
            <person name="Vesth T.C."/>
            <person name="Nybo J."/>
            <person name="Theobald S."/>
            <person name="Brandl J."/>
            <person name="Frisvad J.C."/>
            <person name="Nielsen K.F."/>
            <person name="Lyhne E.K."/>
            <person name="Kogle M.E."/>
            <person name="Kuo A."/>
            <person name="Riley R."/>
            <person name="Clum A."/>
            <person name="Nolan M."/>
            <person name="Lipzen A."/>
            <person name="Salamov A."/>
            <person name="Henrissat B."/>
            <person name="Wiebenga A."/>
            <person name="De Vries R.P."/>
            <person name="Grigoriev I.V."/>
            <person name="Mortensen U.H."/>
            <person name="Andersen M.R."/>
            <person name="Baker S.E."/>
        </authorList>
    </citation>
    <scope>NUCLEOTIDE SEQUENCE [LARGE SCALE GENOMIC DNA]</scope>
    <source>
        <strain evidence="2">CBS 115656</strain>
    </source>
</reference>
<gene>
    <name evidence="2" type="ORF">BO87DRAFT_388623</name>
</gene>
<proteinExistence type="predicted"/>
<evidence type="ECO:0000313" key="3">
    <source>
        <dbReference type="Proteomes" id="UP000247647"/>
    </source>
</evidence>
<evidence type="ECO:0000256" key="1">
    <source>
        <dbReference type="SAM" id="MobiDB-lite"/>
    </source>
</evidence>
<feature type="region of interest" description="Disordered" evidence="1">
    <location>
        <begin position="37"/>
        <end position="77"/>
    </location>
</feature>
<feature type="compositionally biased region" description="Gly residues" evidence="1">
    <location>
        <begin position="51"/>
        <end position="77"/>
    </location>
</feature>
<evidence type="ECO:0000313" key="2">
    <source>
        <dbReference type="EMBL" id="PYH32230.1"/>
    </source>
</evidence>
<dbReference type="EMBL" id="KZ821469">
    <property type="protein sequence ID" value="PYH32230.1"/>
    <property type="molecule type" value="Genomic_DNA"/>
</dbReference>
<name>A0A318YI96_ASPNB</name>
<accession>A0A318YI96</accession>
<dbReference type="GeneID" id="37127321"/>
<dbReference type="RefSeq" id="XP_025477708.1">
    <property type="nucleotide sequence ID" value="XM_025624865.1"/>
</dbReference>